<proteinExistence type="inferred from homology"/>
<dbReference type="PANTHER" id="PTHR42724">
    <property type="entry name" value="TETRAACYLDISACCHARIDE 4'-KINASE"/>
    <property type="match status" value="1"/>
</dbReference>
<keyword evidence="15" id="KW-1185">Reference proteome</keyword>
<keyword evidence="7 13" id="KW-0808">Transferase</keyword>
<dbReference type="Pfam" id="PF02606">
    <property type="entry name" value="LpxK"/>
    <property type="match status" value="1"/>
</dbReference>
<dbReference type="PANTHER" id="PTHR42724:SF1">
    <property type="entry name" value="TETRAACYLDISACCHARIDE 4'-KINASE, MITOCHONDRIAL-RELATED"/>
    <property type="match status" value="1"/>
</dbReference>
<keyword evidence="5 13" id="KW-0444">Lipid biosynthesis</keyword>
<accession>A0A5M8R3B1</accession>
<evidence type="ECO:0000256" key="12">
    <source>
        <dbReference type="ARBA" id="ARBA00029757"/>
    </source>
</evidence>
<organism evidence="14 15">
    <name type="scientific">Dyadobacter flavalbus</name>
    <dbReference type="NCBI Taxonomy" id="2579942"/>
    <lineage>
        <taxon>Bacteria</taxon>
        <taxon>Pseudomonadati</taxon>
        <taxon>Bacteroidota</taxon>
        <taxon>Cytophagia</taxon>
        <taxon>Cytophagales</taxon>
        <taxon>Spirosomataceae</taxon>
        <taxon>Dyadobacter</taxon>
    </lineage>
</organism>
<comment type="similarity">
    <text evidence="13">Belongs to the LpxK family.</text>
</comment>
<evidence type="ECO:0000256" key="13">
    <source>
        <dbReference type="HAMAP-Rule" id="MF_00409"/>
    </source>
</evidence>
<evidence type="ECO:0000256" key="11">
    <source>
        <dbReference type="ARBA" id="ARBA00023098"/>
    </source>
</evidence>
<protein>
    <recommendedName>
        <fullName evidence="4 13">Tetraacyldisaccharide 4'-kinase</fullName>
        <ecNumber evidence="3 13">2.7.1.130</ecNumber>
    </recommendedName>
    <alternativeName>
        <fullName evidence="12 13">Lipid A 4'-kinase</fullName>
    </alternativeName>
</protein>
<comment type="pathway">
    <text evidence="2 13">Glycolipid biosynthesis; lipid IV(A) biosynthesis; lipid IV(A) from (3R)-3-hydroxytetradecanoyl-[acyl-carrier-protein] and UDP-N-acetyl-alpha-D-glucosamine: step 6/6.</text>
</comment>
<evidence type="ECO:0000313" key="14">
    <source>
        <dbReference type="EMBL" id="KAA6441484.1"/>
    </source>
</evidence>
<dbReference type="UniPathway" id="UPA00359">
    <property type="reaction ID" value="UER00482"/>
</dbReference>
<dbReference type="EC" id="2.7.1.130" evidence="3 13"/>
<dbReference type="InterPro" id="IPR027417">
    <property type="entry name" value="P-loop_NTPase"/>
</dbReference>
<name>A0A5M8R3B1_9BACT</name>
<keyword evidence="8 13" id="KW-0547">Nucleotide-binding</keyword>
<dbReference type="SUPFAM" id="SSF52540">
    <property type="entry name" value="P-loop containing nucleoside triphosphate hydrolases"/>
    <property type="match status" value="1"/>
</dbReference>
<keyword evidence="6 13" id="KW-0441">Lipid A biosynthesis</keyword>
<keyword evidence="11 13" id="KW-0443">Lipid metabolism</keyword>
<dbReference type="GO" id="GO:0005886">
    <property type="term" value="C:plasma membrane"/>
    <property type="evidence" value="ECO:0007669"/>
    <property type="project" value="TreeGrafter"/>
</dbReference>
<comment type="caution">
    <text evidence="14">The sequence shown here is derived from an EMBL/GenBank/DDBJ whole genome shotgun (WGS) entry which is preliminary data.</text>
</comment>
<dbReference type="Proteomes" id="UP000323994">
    <property type="component" value="Unassembled WGS sequence"/>
</dbReference>
<comment type="catalytic activity">
    <reaction evidence="13">
        <text>a lipid A disaccharide + ATP = a lipid IVA + ADP + H(+)</text>
        <dbReference type="Rhea" id="RHEA:67840"/>
        <dbReference type="ChEBI" id="CHEBI:15378"/>
        <dbReference type="ChEBI" id="CHEBI:30616"/>
        <dbReference type="ChEBI" id="CHEBI:176343"/>
        <dbReference type="ChEBI" id="CHEBI:176425"/>
        <dbReference type="ChEBI" id="CHEBI:456216"/>
        <dbReference type="EC" id="2.7.1.130"/>
    </reaction>
</comment>
<sequence>MKEQIWLKTALTPFSRVYGFITWLRNMGYRYAVFTSEKAPQFVISIGNLTVGGTGKTPLVEYLAKILSSQIPTAILSRGYGRKTKGFRLASSSSDASEIGDEPMQYFTKFYPGIVVAVCEDRLSGAARIAEQFPQTKLLLLDDAYQHQRIVRDVNLLLCDYNRPFYDDLPFPGGRLREGRNGAKRADAIIVTKCPPALSEDEKALIRSKILVYGKPESPVFFAFTDYAAPLSYTGGEVALKKVKMVAGIANPKPFHAYLDSHFNVIDQVVFPDHYNYGPRDVEEIIKYLKNDTFVVTTEKDMVKLKPLAEQSGHASRFAYIPVTVNFGNDTALFNHWITQKTAGLIEPAE</sequence>
<evidence type="ECO:0000256" key="6">
    <source>
        <dbReference type="ARBA" id="ARBA00022556"/>
    </source>
</evidence>
<evidence type="ECO:0000256" key="1">
    <source>
        <dbReference type="ARBA" id="ARBA00002274"/>
    </source>
</evidence>
<comment type="function">
    <text evidence="1 13">Transfers the gamma-phosphate of ATP to the 4'-position of a tetraacyldisaccharide 1-phosphate intermediate (termed DS-1-P) to form tetraacyldisaccharide 1,4'-bis-phosphate (lipid IVA).</text>
</comment>
<gene>
    <name evidence="13 14" type="primary">lpxK</name>
    <name evidence="14" type="ORF">FEM33_01755</name>
</gene>
<evidence type="ECO:0000256" key="8">
    <source>
        <dbReference type="ARBA" id="ARBA00022741"/>
    </source>
</evidence>
<dbReference type="GO" id="GO:0009245">
    <property type="term" value="P:lipid A biosynthetic process"/>
    <property type="evidence" value="ECO:0007669"/>
    <property type="project" value="UniProtKB-UniRule"/>
</dbReference>
<dbReference type="GO" id="GO:0009029">
    <property type="term" value="F:lipid-A 4'-kinase activity"/>
    <property type="evidence" value="ECO:0007669"/>
    <property type="project" value="UniProtKB-UniRule"/>
</dbReference>
<evidence type="ECO:0000256" key="9">
    <source>
        <dbReference type="ARBA" id="ARBA00022777"/>
    </source>
</evidence>
<evidence type="ECO:0000256" key="4">
    <source>
        <dbReference type="ARBA" id="ARBA00016436"/>
    </source>
</evidence>
<evidence type="ECO:0000256" key="3">
    <source>
        <dbReference type="ARBA" id="ARBA00012071"/>
    </source>
</evidence>
<dbReference type="HAMAP" id="MF_00409">
    <property type="entry name" value="LpxK"/>
    <property type="match status" value="1"/>
</dbReference>
<dbReference type="GO" id="GO:0005524">
    <property type="term" value="F:ATP binding"/>
    <property type="evidence" value="ECO:0007669"/>
    <property type="project" value="UniProtKB-UniRule"/>
</dbReference>
<dbReference type="AlphaFoldDB" id="A0A5M8R3B1"/>
<dbReference type="GO" id="GO:0009244">
    <property type="term" value="P:lipopolysaccharide core region biosynthetic process"/>
    <property type="evidence" value="ECO:0007669"/>
    <property type="project" value="TreeGrafter"/>
</dbReference>
<evidence type="ECO:0000256" key="10">
    <source>
        <dbReference type="ARBA" id="ARBA00022840"/>
    </source>
</evidence>
<keyword evidence="10 13" id="KW-0067">ATP-binding</keyword>
<dbReference type="NCBIfam" id="TIGR00682">
    <property type="entry name" value="lpxK"/>
    <property type="match status" value="1"/>
</dbReference>
<evidence type="ECO:0000256" key="5">
    <source>
        <dbReference type="ARBA" id="ARBA00022516"/>
    </source>
</evidence>
<dbReference type="OrthoDB" id="9766423at2"/>
<dbReference type="EMBL" id="VBSN01000013">
    <property type="protein sequence ID" value="KAA6441484.1"/>
    <property type="molecule type" value="Genomic_DNA"/>
</dbReference>
<dbReference type="InterPro" id="IPR003758">
    <property type="entry name" value="LpxK"/>
</dbReference>
<keyword evidence="9 13" id="KW-0418">Kinase</keyword>
<evidence type="ECO:0000256" key="7">
    <source>
        <dbReference type="ARBA" id="ARBA00022679"/>
    </source>
</evidence>
<evidence type="ECO:0000313" key="15">
    <source>
        <dbReference type="Proteomes" id="UP000323994"/>
    </source>
</evidence>
<evidence type="ECO:0000256" key="2">
    <source>
        <dbReference type="ARBA" id="ARBA00004870"/>
    </source>
</evidence>
<dbReference type="RefSeq" id="WP_139010404.1">
    <property type="nucleotide sequence ID" value="NZ_VBSN01000013.1"/>
</dbReference>
<reference evidence="14 15" key="1">
    <citation type="submission" date="2019-05" db="EMBL/GenBank/DDBJ databases">
        <authorList>
            <person name="Qu J.-H."/>
        </authorList>
    </citation>
    <scope>NUCLEOTIDE SEQUENCE [LARGE SCALE GENOMIC DNA]</scope>
    <source>
        <strain evidence="14 15">NS28</strain>
    </source>
</reference>
<feature type="binding site" evidence="13">
    <location>
        <begin position="50"/>
        <end position="57"/>
    </location>
    <ligand>
        <name>ATP</name>
        <dbReference type="ChEBI" id="CHEBI:30616"/>
    </ligand>
</feature>